<comment type="subunit">
    <text evidence="3">Homodimer.</text>
</comment>
<evidence type="ECO:0000256" key="1">
    <source>
        <dbReference type="ARBA" id="ARBA00001933"/>
    </source>
</evidence>
<evidence type="ECO:0000313" key="9">
    <source>
        <dbReference type="Proteomes" id="UP000051442"/>
    </source>
</evidence>
<keyword evidence="5 8" id="KW-0808">Transferase</keyword>
<keyword evidence="9" id="KW-1185">Reference proteome</keyword>
<organism evidence="8 9">
    <name type="scientific">Secundilactobacillus similis DSM 23365 = JCM 2765</name>
    <dbReference type="NCBI Taxonomy" id="1423804"/>
    <lineage>
        <taxon>Bacteria</taxon>
        <taxon>Bacillati</taxon>
        <taxon>Bacillota</taxon>
        <taxon>Bacilli</taxon>
        <taxon>Lactobacillales</taxon>
        <taxon>Lactobacillaceae</taxon>
        <taxon>Secundilactobacillus</taxon>
    </lineage>
</organism>
<dbReference type="Gene3D" id="3.90.1150.10">
    <property type="entry name" value="Aspartate Aminotransferase, domain 1"/>
    <property type="match status" value="1"/>
</dbReference>
<dbReference type="EMBL" id="AYZM01000125">
    <property type="protein sequence ID" value="KRN21155.1"/>
    <property type="molecule type" value="Genomic_DNA"/>
</dbReference>
<dbReference type="PATRIC" id="fig|1423804.4.peg.1375"/>
<accession>A0A0R2EYT6</accession>
<keyword evidence="4 8" id="KW-0032">Aminotransferase</keyword>
<name>A0A0R2EYT6_9LACO</name>
<evidence type="ECO:0000256" key="2">
    <source>
        <dbReference type="ARBA" id="ARBA00007441"/>
    </source>
</evidence>
<comment type="caution">
    <text evidence="8">The sequence shown here is derived from an EMBL/GenBank/DDBJ whole genome shotgun (WGS) entry which is preliminary data.</text>
</comment>
<dbReference type="AlphaFoldDB" id="A0A0R2EYT6"/>
<proteinExistence type="inferred from homology"/>
<evidence type="ECO:0000256" key="3">
    <source>
        <dbReference type="ARBA" id="ARBA00011738"/>
    </source>
</evidence>
<evidence type="ECO:0000256" key="4">
    <source>
        <dbReference type="ARBA" id="ARBA00022576"/>
    </source>
</evidence>
<feature type="domain" description="Aminotransferase class I/classII large" evidence="7">
    <location>
        <begin position="30"/>
        <end position="390"/>
    </location>
</feature>
<dbReference type="STRING" id="1423804.FD14_GL001277"/>
<dbReference type="InterPro" id="IPR015422">
    <property type="entry name" value="PyrdxlP-dep_Trfase_small"/>
</dbReference>
<evidence type="ECO:0000259" key="7">
    <source>
        <dbReference type="Pfam" id="PF00155"/>
    </source>
</evidence>
<dbReference type="InterPro" id="IPR050859">
    <property type="entry name" value="Class-I_PLP-dep_aminotransf"/>
</dbReference>
<dbReference type="CDD" id="cd00609">
    <property type="entry name" value="AAT_like"/>
    <property type="match status" value="1"/>
</dbReference>
<dbReference type="Proteomes" id="UP000051442">
    <property type="component" value="Unassembled WGS sequence"/>
</dbReference>
<evidence type="ECO:0000256" key="5">
    <source>
        <dbReference type="ARBA" id="ARBA00022679"/>
    </source>
</evidence>
<dbReference type="SUPFAM" id="SSF53383">
    <property type="entry name" value="PLP-dependent transferases"/>
    <property type="match status" value="1"/>
</dbReference>
<keyword evidence="6" id="KW-0663">Pyridoxal phosphate</keyword>
<dbReference type="InterPro" id="IPR004839">
    <property type="entry name" value="Aminotransferase_I/II_large"/>
</dbReference>
<comment type="cofactor">
    <cofactor evidence="1">
        <name>pyridoxal 5'-phosphate</name>
        <dbReference type="ChEBI" id="CHEBI:597326"/>
    </cofactor>
</comment>
<dbReference type="InterPro" id="IPR015424">
    <property type="entry name" value="PyrdxlP-dep_Trfase"/>
</dbReference>
<dbReference type="RefSeq" id="WP_054736608.1">
    <property type="nucleotide sequence ID" value="NZ_AYZM01000125.1"/>
</dbReference>
<protein>
    <submittedName>
        <fullName evidence="8">Aminotransferase</fullName>
    </submittedName>
</protein>
<evidence type="ECO:0000313" key="8">
    <source>
        <dbReference type="EMBL" id="KRN21155.1"/>
    </source>
</evidence>
<dbReference type="GO" id="GO:1901605">
    <property type="term" value="P:alpha-amino acid metabolic process"/>
    <property type="evidence" value="ECO:0007669"/>
    <property type="project" value="TreeGrafter"/>
</dbReference>
<dbReference type="GO" id="GO:0008483">
    <property type="term" value="F:transaminase activity"/>
    <property type="evidence" value="ECO:0007669"/>
    <property type="project" value="UniProtKB-KW"/>
</dbReference>
<dbReference type="Gene3D" id="3.40.640.10">
    <property type="entry name" value="Type I PLP-dependent aspartate aminotransferase-like (Major domain)"/>
    <property type="match status" value="1"/>
</dbReference>
<dbReference type="PANTHER" id="PTHR42790">
    <property type="entry name" value="AMINOTRANSFERASE"/>
    <property type="match status" value="1"/>
</dbReference>
<comment type="similarity">
    <text evidence="2">Belongs to the class-I pyridoxal-phosphate-dependent aminotransferase family.</text>
</comment>
<dbReference type="PANTHER" id="PTHR42790:SF19">
    <property type="entry name" value="KYNURENINE_ALPHA-AMINOADIPATE AMINOTRANSFERASE, MITOCHONDRIAL"/>
    <property type="match status" value="1"/>
</dbReference>
<dbReference type="Pfam" id="PF00155">
    <property type="entry name" value="Aminotran_1_2"/>
    <property type="match status" value="1"/>
</dbReference>
<dbReference type="GO" id="GO:0030170">
    <property type="term" value="F:pyridoxal phosphate binding"/>
    <property type="evidence" value="ECO:0007669"/>
    <property type="project" value="InterPro"/>
</dbReference>
<sequence length="403" mass="45175">MDNRLFATRVQPDVPSRLDGLFPQLAFDDAIKFTAGAPAENLFPTEAMKQAYLAAMAKEGPHTFQYHTVQGPTELRERLAERARTRMQIESATVDNIMLTAGGQQAIDLVAKLLLNPGDAMVVEAPTYVGALSAFDMYEPTYYEVELEADGLNTTQLEDTLKAHPEIKFLYTVADFHNPGGVTMSVAKRKRLVELANQYDFLILEDTPYRDLRYVGESLPTIKHFDTEDRVIFLSSFSKVMMPTLRLGWLVASPMIIKQLLKLKEAADLEVPNLTASAVNEFLANNSLDDHIKALNKEYRVRQQAMVAAIKREMPAGVTATEPEGGFFTWVTVPDFINTTDLLYNEATPNLHIAYVPSKNFYAYKNHTNGMRLNFTGLMPAEIDDGMHRLGQLLTEKLTKVTD</sequence>
<evidence type="ECO:0000256" key="6">
    <source>
        <dbReference type="ARBA" id="ARBA00022898"/>
    </source>
</evidence>
<dbReference type="OrthoDB" id="9802328at2"/>
<gene>
    <name evidence="8" type="ORF">FD14_GL001277</name>
</gene>
<reference evidence="8 9" key="1">
    <citation type="journal article" date="2015" name="Genome Announc.">
        <title>Expanding the biotechnology potential of lactobacilli through comparative genomics of 213 strains and associated genera.</title>
        <authorList>
            <person name="Sun Z."/>
            <person name="Harris H.M."/>
            <person name="McCann A."/>
            <person name="Guo C."/>
            <person name="Argimon S."/>
            <person name="Zhang W."/>
            <person name="Yang X."/>
            <person name="Jeffery I.B."/>
            <person name="Cooney J.C."/>
            <person name="Kagawa T.F."/>
            <person name="Liu W."/>
            <person name="Song Y."/>
            <person name="Salvetti E."/>
            <person name="Wrobel A."/>
            <person name="Rasinkangas P."/>
            <person name="Parkhill J."/>
            <person name="Rea M.C."/>
            <person name="O'Sullivan O."/>
            <person name="Ritari J."/>
            <person name="Douillard F.P."/>
            <person name="Paul Ross R."/>
            <person name="Yang R."/>
            <person name="Briner A.E."/>
            <person name="Felis G.E."/>
            <person name="de Vos W.M."/>
            <person name="Barrangou R."/>
            <person name="Klaenhammer T.R."/>
            <person name="Caufield P.W."/>
            <person name="Cui Y."/>
            <person name="Zhang H."/>
            <person name="O'Toole P.W."/>
        </authorList>
    </citation>
    <scope>NUCLEOTIDE SEQUENCE [LARGE SCALE GENOMIC DNA]</scope>
    <source>
        <strain evidence="8 9">DSM 23365</strain>
    </source>
</reference>
<dbReference type="FunFam" id="3.40.640.10:FF:000053">
    <property type="entry name" value="Aminotransferase, class I"/>
    <property type="match status" value="1"/>
</dbReference>
<dbReference type="InterPro" id="IPR015421">
    <property type="entry name" value="PyrdxlP-dep_Trfase_major"/>
</dbReference>